<dbReference type="InterPro" id="IPR052106">
    <property type="entry name" value="PINc/VapC_TA"/>
</dbReference>
<organism evidence="3 4">
    <name type="scientific">Candidatus Curtissbacteria bacterium RIFCSPHIGHO2_02_FULL_42_15</name>
    <dbReference type="NCBI Taxonomy" id="1797716"/>
    <lineage>
        <taxon>Bacteria</taxon>
        <taxon>Candidatus Curtissiibacteriota</taxon>
    </lineage>
</organism>
<dbReference type="EMBL" id="MFBF01000034">
    <property type="protein sequence ID" value="OGD90758.1"/>
    <property type="molecule type" value="Genomic_DNA"/>
</dbReference>
<comment type="caution">
    <text evidence="3">The sequence shown here is derived from an EMBL/GenBank/DDBJ whole genome shotgun (WGS) entry which is preliminary data.</text>
</comment>
<evidence type="ECO:0000313" key="4">
    <source>
        <dbReference type="Proteomes" id="UP000177124"/>
    </source>
</evidence>
<dbReference type="InterPro" id="IPR002716">
    <property type="entry name" value="PIN_dom"/>
</dbReference>
<dbReference type="AlphaFoldDB" id="A0A1F5GFU8"/>
<evidence type="ECO:0000256" key="1">
    <source>
        <dbReference type="SAM" id="MobiDB-lite"/>
    </source>
</evidence>
<proteinExistence type="predicted"/>
<dbReference type="STRING" id="1797716.A3D07_02425"/>
<dbReference type="PANTHER" id="PTHR38826">
    <property type="entry name" value="RIBONUCLEASE VAPC13"/>
    <property type="match status" value="1"/>
</dbReference>
<name>A0A1F5GFU8_9BACT</name>
<dbReference type="Gene3D" id="3.40.50.1010">
    <property type="entry name" value="5'-nuclease"/>
    <property type="match status" value="1"/>
</dbReference>
<reference evidence="3 4" key="1">
    <citation type="journal article" date="2016" name="Nat. Commun.">
        <title>Thousands of microbial genomes shed light on interconnected biogeochemical processes in an aquifer system.</title>
        <authorList>
            <person name="Anantharaman K."/>
            <person name="Brown C.T."/>
            <person name="Hug L.A."/>
            <person name="Sharon I."/>
            <person name="Castelle C.J."/>
            <person name="Probst A.J."/>
            <person name="Thomas B.C."/>
            <person name="Singh A."/>
            <person name="Wilkins M.J."/>
            <person name="Karaoz U."/>
            <person name="Brodie E.L."/>
            <person name="Williams K.H."/>
            <person name="Hubbard S.S."/>
            <person name="Banfield J.F."/>
        </authorList>
    </citation>
    <scope>NUCLEOTIDE SEQUENCE [LARGE SCALE GENOMIC DNA]</scope>
</reference>
<accession>A0A1F5GFU8</accession>
<protein>
    <recommendedName>
        <fullName evidence="2">PIN domain-containing protein</fullName>
    </recommendedName>
</protein>
<gene>
    <name evidence="3" type="ORF">A3D07_02425</name>
</gene>
<dbReference type="PANTHER" id="PTHR38826:SF5">
    <property type="entry name" value="RIBONUCLEASE VAPC13"/>
    <property type="match status" value="1"/>
</dbReference>
<evidence type="ECO:0000313" key="3">
    <source>
        <dbReference type="EMBL" id="OGD90758.1"/>
    </source>
</evidence>
<dbReference type="SUPFAM" id="SSF88723">
    <property type="entry name" value="PIN domain-like"/>
    <property type="match status" value="1"/>
</dbReference>
<sequence>MVFVDTNYFLRFLIDDDPQQAEEAKKLFLDAARGNLDLVTSTIVVFEIYWVFKSYYQKTKDEIIKILQKVLTMNFVSLDERDLLLQALDLFKAENLSLEDCYNLSFALNKKTKTFKTFDVKLAGVFSSEQETQWEEFEMSRSKKKTKKEKPNKLKDVN</sequence>
<feature type="compositionally biased region" description="Basic and acidic residues" evidence="1">
    <location>
        <begin position="149"/>
        <end position="158"/>
    </location>
</feature>
<dbReference type="Pfam" id="PF01850">
    <property type="entry name" value="PIN"/>
    <property type="match status" value="1"/>
</dbReference>
<dbReference type="InterPro" id="IPR029060">
    <property type="entry name" value="PIN-like_dom_sf"/>
</dbReference>
<feature type="domain" description="PIN" evidence="2">
    <location>
        <begin position="2"/>
        <end position="123"/>
    </location>
</feature>
<dbReference type="Proteomes" id="UP000177124">
    <property type="component" value="Unassembled WGS sequence"/>
</dbReference>
<evidence type="ECO:0000259" key="2">
    <source>
        <dbReference type="Pfam" id="PF01850"/>
    </source>
</evidence>
<feature type="region of interest" description="Disordered" evidence="1">
    <location>
        <begin position="138"/>
        <end position="158"/>
    </location>
</feature>